<organism evidence="3 4">
    <name type="scientific">Burkholderia gladioli (strain BSR3)</name>
    <dbReference type="NCBI Taxonomy" id="999541"/>
    <lineage>
        <taxon>Bacteria</taxon>
        <taxon>Pseudomonadati</taxon>
        <taxon>Pseudomonadota</taxon>
        <taxon>Betaproteobacteria</taxon>
        <taxon>Burkholderiales</taxon>
        <taxon>Burkholderiaceae</taxon>
        <taxon>Burkholderia</taxon>
    </lineage>
</organism>
<dbReference type="AlphaFoldDB" id="F2LBB4"/>
<dbReference type="eggNOG" id="COG5010">
    <property type="taxonomic scope" value="Bacteria"/>
</dbReference>
<proteinExistence type="predicted"/>
<name>F2LBB4_BURGS</name>
<keyword evidence="1" id="KW-0802">TPR repeat</keyword>
<dbReference type="KEGG" id="bgd:bgla_1g18240"/>
<dbReference type="RefSeq" id="WP_013697804.1">
    <property type="nucleotide sequence ID" value="NC_015381.1"/>
</dbReference>
<evidence type="ECO:0000256" key="1">
    <source>
        <dbReference type="PROSITE-ProRule" id="PRU00339"/>
    </source>
</evidence>
<feature type="region of interest" description="Disordered" evidence="2">
    <location>
        <begin position="248"/>
        <end position="267"/>
    </location>
</feature>
<dbReference type="InterPro" id="IPR016931">
    <property type="entry name" value="UCP029658_TPR"/>
</dbReference>
<dbReference type="PROSITE" id="PS50005">
    <property type="entry name" value="TPR"/>
    <property type="match status" value="1"/>
</dbReference>
<dbReference type="Proteomes" id="UP000008316">
    <property type="component" value="Chromosome 1"/>
</dbReference>
<evidence type="ECO:0000313" key="4">
    <source>
        <dbReference type="Proteomes" id="UP000008316"/>
    </source>
</evidence>
<dbReference type="GeneID" id="66457560"/>
<dbReference type="STRING" id="999541.bgla_1g18240"/>
<dbReference type="InterPro" id="IPR019734">
    <property type="entry name" value="TPR_rpt"/>
</dbReference>
<dbReference type="HOGENOM" id="CLU_069566_0_0_4"/>
<keyword evidence="4" id="KW-1185">Reference proteome</keyword>
<dbReference type="PIRSF" id="PIRSF029658">
    <property type="entry name" value="UCP029658_TPR"/>
    <property type="match status" value="1"/>
</dbReference>
<protein>
    <submittedName>
        <fullName evidence="3">TPR-repeat pilus assembly protein TadD</fullName>
    </submittedName>
</protein>
<dbReference type="SUPFAM" id="SSF48452">
    <property type="entry name" value="TPR-like"/>
    <property type="match status" value="1"/>
</dbReference>
<sequence length="281" mass="30027">MKRSTWRIAIAGLLVSVLTSGCSLFKESNYGLGAQAERAAMMQAANKDDPPDTPGMYLSLIDRMQQQGLFYASLAHIDAYEKQYGASPDTHLLRADALRATSQLDASEQFYTQLLNTPLAARGYRGIGLIAGTRGDFARAAKMLDQATLLAPTDASTLSDLAYARMRTGDLAAARVPLMKAAELDQKNARIISNVALFLVASGHQDDAQGLMGQQHMAPQVRSDILNDAARVVAAQRARQLAAVPLSAPAGGDRARPGGQPIASNDGFDLAAPLLQRFSQK</sequence>
<dbReference type="SMART" id="SM00028">
    <property type="entry name" value="TPR"/>
    <property type="match status" value="2"/>
</dbReference>
<dbReference type="InterPro" id="IPR011990">
    <property type="entry name" value="TPR-like_helical_dom_sf"/>
</dbReference>
<evidence type="ECO:0000313" key="3">
    <source>
        <dbReference type="EMBL" id="AEA60469.1"/>
    </source>
</evidence>
<feature type="repeat" description="TPR" evidence="1">
    <location>
        <begin position="121"/>
        <end position="154"/>
    </location>
</feature>
<accession>F2LBB4</accession>
<dbReference type="PROSITE" id="PS51257">
    <property type="entry name" value="PROKAR_LIPOPROTEIN"/>
    <property type="match status" value="1"/>
</dbReference>
<dbReference type="Gene3D" id="1.25.40.10">
    <property type="entry name" value="Tetratricopeptide repeat domain"/>
    <property type="match status" value="1"/>
</dbReference>
<dbReference type="EMBL" id="CP002599">
    <property type="protein sequence ID" value="AEA60469.1"/>
    <property type="molecule type" value="Genomic_DNA"/>
</dbReference>
<gene>
    <name evidence="3" type="ordered locus">bgla_1g18240</name>
</gene>
<evidence type="ECO:0000256" key="2">
    <source>
        <dbReference type="SAM" id="MobiDB-lite"/>
    </source>
</evidence>
<reference evidence="3 4" key="1">
    <citation type="journal article" date="2011" name="J. Bacteriol.">
        <title>Complete genome sequence of Burkholderia gladioli BSR3.</title>
        <authorList>
            <person name="Seo Y.S."/>
            <person name="Lim J."/>
            <person name="Choi B.S."/>
            <person name="Kim H."/>
            <person name="Goo E."/>
            <person name="Lee B."/>
            <person name="Lim J.S."/>
            <person name="Choi I.Y."/>
            <person name="Moon J.S."/>
            <person name="Kim J."/>
            <person name="Hwang I."/>
        </authorList>
    </citation>
    <scope>NUCLEOTIDE SEQUENCE [LARGE SCALE GENOMIC DNA]</scope>
    <source>
        <strain evidence="3 4">BSR3</strain>
    </source>
</reference>